<keyword evidence="1" id="KW-0812">Transmembrane</keyword>
<evidence type="ECO:0000313" key="2">
    <source>
        <dbReference type="EMBL" id="MDR6969396.1"/>
    </source>
</evidence>
<feature type="transmembrane region" description="Helical" evidence="1">
    <location>
        <begin position="32"/>
        <end position="51"/>
    </location>
</feature>
<evidence type="ECO:0000256" key="1">
    <source>
        <dbReference type="SAM" id="Phobius"/>
    </source>
</evidence>
<sequence length="64" mass="7084">MLGDFLMFAQDPGTDVEDEFGNTDGSVEGAPINGKLIWLAVAGILFSFYYFKGMRKVATDKMQE</sequence>
<protein>
    <submittedName>
        <fullName evidence="2">Uncharacterized protein</fullName>
    </submittedName>
</protein>
<dbReference type="Proteomes" id="UP001255185">
    <property type="component" value="Unassembled WGS sequence"/>
</dbReference>
<reference evidence="2 3" key="1">
    <citation type="submission" date="2023-07" db="EMBL/GenBank/DDBJ databases">
        <title>Sorghum-associated microbial communities from plants grown in Nebraska, USA.</title>
        <authorList>
            <person name="Schachtman D."/>
        </authorList>
    </citation>
    <scope>NUCLEOTIDE SEQUENCE [LARGE SCALE GENOMIC DNA]</scope>
    <source>
        <strain evidence="2 3">3773</strain>
    </source>
</reference>
<dbReference type="EMBL" id="JAVDVI010000019">
    <property type="protein sequence ID" value="MDR6969396.1"/>
    <property type="molecule type" value="Genomic_DNA"/>
</dbReference>
<keyword evidence="1" id="KW-1133">Transmembrane helix</keyword>
<keyword evidence="3" id="KW-1185">Reference proteome</keyword>
<dbReference type="RefSeq" id="WP_310028416.1">
    <property type="nucleotide sequence ID" value="NZ_JAVDVI010000019.1"/>
</dbReference>
<proteinExistence type="predicted"/>
<evidence type="ECO:0000313" key="3">
    <source>
        <dbReference type="Proteomes" id="UP001255185"/>
    </source>
</evidence>
<gene>
    <name evidence="2" type="ORF">J2X31_003427</name>
</gene>
<name>A0ABU1TU74_9FLAO</name>
<comment type="caution">
    <text evidence="2">The sequence shown here is derived from an EMBL/GenBank/DDBJ whole genome shotgun (WGS) entry which is preliminary data.</text>
</comment>
<keyword evidence="1" id="KW-0472">Membrane</keyword>
<organism evidence="2 3">
    <name type="scientific">Flavobacterium arsenatis</name>
    <dbReference type="NCBI Taxonomy" id="1484332"/>
    <lineage>
        <taxon>Bacteria</taxon>
        <taxon>Pseudomonadati</taxon>
        <taxon>Bacteroidota</taxon>
        <taxon>Flavobacteriia</taxon>
        <taxon>Flavobacteriales</taxon>
        <taxon>Flavobacteriaceae</taxon>
        <taxon>Flavobacterium</taxon>
    </lineage>
</organism>
<accession>A0ABU1TU74</accession>